<feature type="region of interest" description="Disordered" evidence="7">
    <location>
        <begin position="80"/>
        <end position="143"/>
    </location>
</feature>
<dbReference type="FunFam" id="3.30.70.330:FF:000105">
    <property type="entry name" value="HIV Tat-specific factor 1 homolog"/>
    <property type="match status" value="1"/>
</dbReference>
<evidence type="ECO:0000259" key="8">
    <source>
        <dbReference type="PROSITE" id="PS50102"/>
    </source>
</evidence>
<dbReference type="GO" id="GO:0005686">
    <property type="term" value="C:U2 snRNP"/>
    <property type="evidence" value="ECO:0007669"/>
    <property type="project" value="TreeGrafter"/>
</dbReference>
<dbReference type="InterPro" id="IPR034392">
    <property type="entry name" value="TatSF1-like_RRM1"/>
</dbReference>
<evidence type="ECO:0000256" key="1">
    <source>
        <dbReference type="ARBA" id="ARBA00007747"/>
    </source>
</evidence>
<keyword evidence="3" id="KW-0677">Repeat</keyword>
<dbReference type="PROSITE" id="PS50102">
    <property type="entry name" value="RRM"/>
    <property type="match status" value="1"/>
</dbReference>
<dbReference type="AlphaFoldDB" id="A0A4S4L504"/>
<dbReference type="OrthoDB" id="10258585at2759"/>
<dbReference type="InterPro" id="IPR035979">
    <property type="entry name" value="RBD_domain_sf"/>
</dbReference>
<dbReference type="SMART" id="SM00360">
    <property type="entry name" value="RRM"/>
    <property type="match status" value="2"/>
</dbReference>
<dbReference type="InterPro" id="IPR000504">
    <property type="entry name" value="RRM_dom"/>
</dbReference>
<reference evidence="9 10" key="1">
    <citation type="submission" date="2019-02" db="EMBL/GenBank/DDBJ databases">
        <title>Genome sequencing of the rare red list fungi Phellinidium pouzarii.</title>
        <authorList>
            <person name="Buettner E."/>
            <person name="Kellner H."/>
        </authorList>
    </citation>
    <scope>NUCLEOTIDE SEQUENCE [LARGE SCALE GENOMIC DNA]</scope>
    <source>
        <strain evidence="9 10">DSM 108285</strain>
    </source>
</reference>
<dbReference type="CDD" id="cd12285">
    <property type="entry name" value="RRM3_RBM39_like"/>
    <property type="match status" value="1"/>
</dbReference>
<dbReference type="PANTHER" id="PTHR15608">
    <property type="entry name" value="SPLICING FACTOR U2AF-ASSOCIATED PROTEIN 2"/>
    <property type="match status" value="1"/>
</dbReference>
<evidence type="ECO:0000256" key="4">
    <source>
        <dbReference type="ARBA" id="ARBA00022884"/>
    </source>
</evidence>
<proteinExistence type="inferred from homology"/>
<accession>A0A4S4L504</accession>
<organism evidence="9 10">
    <name type="scientific">Phellinidium pouzarii</name>
    <dbReference type="NCBI Taxonomy" id="167371"/>
    <lineage>
        <taxon>Eukaryota</taxon>
        <taxon>Fungi</taxon>
        <taxon>Dikarya</taxon>
        <taxon>Basidiomycota</taxon>
        <taxon>Agaricomycotina</taxon>
        <taxon>Agaricomycetes</taxon>
        <taxon>Hymenochaetales</taxon>
        <taxon>Hymenochaetaceae</taxon>
        <taxon>Phellinidium</taxon>
    </lineage>
</organism>
<name>A0A4S4L504_9AGAM</name>
<feature type="domain" description="RRM" evidence="8">
    <location>
        <begin position="142"/>
        <end position="230"/>
    </location>
</feature>
<feature type="compositionally biased region" description="Gly residues" evidence="7">
    <location>
        <begin position="234"/>
        <end position="244"/>
    </location>
</feature>
<evidence type="ECO:0000256" key="3">
    <source>
        <dbReference type="ARBA" id="ARBA00022737"/>
    </source>
</evidence>
<evidence type="ECO:0000256" key="6">
    <source>
        <dbReference type="PROSITE-ProRule" id="PRU00176"/>
    </source>
</evidence>
<dbReference type="Pfam" id="PF00076">
    <property type="entry name" value="RRM_1"/>
    <property type="match status" value="2"/>
</dbReference>
<dbReference type="GO" id="GO:0000398">
    <property type="term" value="P:mRNA splicing, via spliceosome"/>
    <property type="evidence" value="ECO:0007669"/>
    <property type="project" value="InterPro"/>
</dbReference>
<keyword evidence="2" id="KW-0507">mRNA processing</keyword>
<comment type="caution">
    <text evidence="9">The sequence shown here is derived from an EMBL/GenBank/DDBJ whole genome shotgun (WGS) entry which is preliminary data.</text>
</comment>
<keyword evidence="10" id="KW-1185">Reference proteome</keyword>
<dbReference type="InterPro" id="IPR012677">
    <property type="entry name" value="Nucleotide-bd_a/b_plait_sf"/>
</dbReference>
<evidence type="ECO:0000256" key="2">
    <source>
        <dbReference type="ARBA" id="ARBA00022664"/>
    </source>
</evidence>
<dbReference type="CDD" id="cd12281">
    <property type="entry name" value="RRM1_TatSF1_like"/>
    <property type="match status" value="1"/>
</dbReference>
<comment type="similarity">
    <text evidence="1">Belongs to the HTATSF1 family.</text>
</comment>
<feature type="compositionally biased region" description="Basic and acidic residues" evidence="7">
    <location>
        <begin position="246"/>
        <end position="258"/>
    </location>
</feature>
<dbReference type="PANTHER" id="PTHR15608:SF0">
    <property type="entry name" value="HIV TAT-SPECIFIC FACTOR 1"/>
    <property type="match status" value="1"/>
</dbReference>
<dbReference type="SUPFAM" id="SSF54928">
    <property type="entry name" value="RNA-binding domain, RBD"/>
    <property type="match status" value="2"/>
</dbReference>
<gene>
    <name evidence="9" type="ORF">EW145_g4031</name>
</gene>
<protein>
    <recommendedName>
        <fullName evidence="8">RRM domain-containing protein</fullName>
    </recommendedName>
</protein>
<sequence>MSAPASIPTLGGNPPTLTVAVGASQDAQAAAFAADPRIHFSTVTKRWTFEDDDGNEWEYDTTKAVDEELLRKQQAAYSIAGVDEEAPAAPVLKRQNKKRKEPEDYTSVTAPQAGPSIKRGKGAKDPKVASTTPPAPRKSKNTAVYVSRLPLDTTAEELAARFGKCGVLEEDDDGDPKVKLYARDDGSFSGEALVVYFKEESVALAVAMLDEAELRFGDSSTTMSVSQAEFASKSGGGGHSGGADGNAEHKPRKTVDKKRVTKRLGRMQKKLEDWDSGDEFGPSAEADEKDAAININSRVVVLKHMFTLKQLEEDAMLLLDLKEDVREECSTLGEVTNVVLYDEEPEGIMTVKFRDPISAQACILRMQGRFFDGRRVEASLYSGKQRFKRSGTHSNVEGEGDAADKKRLDEFANWLMTEGD</sequence>
<evidence type="ECO:0000313" key="9">
    <source>
        <dbReference type="EMBL" id="THH06512.1"/>
    </source>
</evidence>
<feature type="region of interest" description="Disordered" evidence="7">
    <location>
        <begin position="227"/>
        <end position="261"/>
    </location>
</feature>
<dbReference type="EMBL" id="SGPK01000191">
    <property type="protein sequence ID" value="THH06512.1"/>
    <property type="molecule type" value="Genomic_DNA"/>
</dbReference>
<evidence type="ECO:0000256" key="5">
    <source>
        <dbReference type="ARBA" id="ARBA00023187"/>
    </source>
</evidence>
<dbReference type="GO" id="GO:0005684">
    <property type="term" value="C:U2-type spliceosomal complex"/>
    <property type="evidence" value="ECO:0007669"/>
    <property type="project" value="TreeGrafter"/>
</dbReference>
<dbReference type="Proteomes" id="UP000308199">
    <property type="component" value="Unassembled WGS sequence"/>
</dbReference>
<dbReference type="Gene3D" id="3.30.70.330">
    <property type="match status" value="2"/>
</dbReference>
<keyword evidence="4 6" id="KW-0694">RNA-binding</keyword>
<evidence type="ECO:0000256" key="7">
    <source>
        <dbReference type="SAM" id="MobiDB-lite"/>
    </source>
</evidence>
<keyword evidence="5" id="KW-0508">mRNA splicing</keyword>
<evidence type="ECO:0000313" key="10">
    <source>
        <dbReference type="Proteomes" id="UP000308199"/>
    </source>
</evidence>
<dbReference type="InterPro" id="IPR034393">
    <property type="entry name" value="TatSF1-like"/>
</dbReference>
<dbReference type="GO" id="GO:0003723">
    <property type="term" value="F:RNA binding"/>
    <property type="evidence" value="ECO:0007669"/>
    <property type="project" value="UniProtKB-UniRule"/>
</dbReference>